<gene>
    <name evidence="1" type="ORF">C0Z18_07330</name>
</gene>
<dbReference type="OrthoDB" id="8448116at2"/>
<comment type="caution">
    <text evidence="1">The sequence shown here is derived from an EMBL/GenBank/DDBJ whole genome shotgun (WGS) entry which is preliminary data.</text>
</comment>
<evidence type="ECO:0000313" key="1">
    <source>
        <dbReference type="EMBL" id="PMS21655.1"/>
    </source>
</evidence>
<accession>A0A2N7VWY1</accession>
<dbReference type="AlphaFoldDB" id="A0A2N7VWY1"/>
<dbReference type="Proteomes" id="UP000235616">
    <property type="component" value="Unassembled WGS sequence"/>
</dbReference>
<proteinExistence type="predicted"/>
<dbReference type="RefSeq" id="WP_102644721.1">
    <property type="nucleotide sequence ID" value="NZ_PNYA01000005.1"/>
</dbReference>
<evidence type="ECO:0000313" key="2">
    <source>
        <dbReference type="Proteomes" id="UP000235616"/>
    </source>
</evidence>
<organism evidence="1 2">
    <name type="scientific">Trinickia dabaoshanensis</name>
    <dbReference type="NCBI Taxonomy" id="564714"/>
    <lineage>
        <taxon>Bacteria</taxon>
        <taxon>Pseudomonadati</taxon>
        <taxon>Pseudomonadota</taxon>
        <taxon>Betaproteobacteria</taxon>
        <taxon>Burkholderiales</taxon>
        <taxon>Burkholderiaceae</taxon>
        <taxon>Trinickia</taxon>
    </lineage>
</organism>
<name>A0A2N7VWY1_9BURK</name>
<reference evidence="1 2" key="1">
    <citation type="submission" date="2018-01" db="EMBL/GenBank/DDBJ databases">
        <title>Whole genome analyses suggest that Burkholderia sensu lato contains two further novel genera in the rhizoxinica-symbiotica group Mycetohabitans gen. nov., and Trinickia gen. nov.: implications for the evolution of diazotrophy and nodulation in the Burkholderiaceae.</title>
        <authorList>
            <person name="Estrada-de los Santos P."/>
            <person name="Palmer M."/>
            <person name="Chavez-Ramirez B."/>
            <person name="Beukes C."/>
            <person name="Steenkamp E.T."/>
            <person name="Hirsch A.M."/>
            <person name="Manyaka P."/>
            <person name="Maluk M."/>
            <person name="Lafos M."/>
            <person name="Crook M."/>
            <person name="Gross E."/>
            <person name="Simon M.F."/>
            <person name="Bueno dos Reis Junior F."/>
            <person name="Poole P.S."/>
            <person name="Venter S.N."/>
            <person name="James E.K."/>
        </authorList>
    </citation>
    <scope>NUCLEOTIDE SEQUENCE [LARGE SCALE GENOMIC DNA]</scope>
    <source>
        <strain evidence="1 2">GIMN1.004</strain>
    </source>
</reference>
<sequence>MSTTKIMLIRHAEKPVDDAQGVEPDGKANAEDLIVQGWQRAGALIGLFDPPAGKGCRTGLATPQHLFAAGVGKHSESLRPEHTIAPLAAKLGIETDTRYLKGDEEKLANAAMTAGGVVLVAWEHQNIPNIAAAIFPNGPYPRHWPEHRFDVVWVFDRTDGGAGWTFSQVPQLLLASDEPGVIAVEAGAH</sequence>
<protein>
    <recommendedName>
        <fullName evidence="3">Histidine phosphatase family protein</fullName>
    </recommendedName>
</protein>
<evidence type="ECO:0008006" key="3">
    <source>
        <dbReference type="Google" id="ProtNLM"/>
    </source>
</evidence>
<dbReference type="EMBL" id="PNYA01000005">
    <property type="protein sequence ID" value="PMS21655.1"/>
    <property type="molecule type" value="Genomic_DNA"/>
</dbReference>
<keyword evidence="2" id="KW-1185">Reference proteome</keyword>